<accession>A0A1F7GBS5</accession>
<dbReference type="SUPFAM" id="SSF53383">
    <property type="entry name" value="PLP-dependent transferases"/>
    <property type="match status" value="1"/>
</dbReference>
<dbReference type="InterPro" id="IPR015421">
    <property type="entry name" value="PyrdxlP-dep_Trfase_major"/>
</dbReference>
<dbReference type="Proteomes" id="UP000177208">
    <property type="component" value="Unassembled WGS sequence"/>
</dbReference>
<protein>
    <recommendedName>
        <fullName evidence="4">DegT/DnrJ/EryC1/StrS aminotransferase</fullName>
    </recommendedName>
</protein>
<dbReference type="PANTHER" id="PTHR30244:SF34">
    <property type="entry name" value="DTDP-4-AMINO-4,6-DIDEOXYGALACTOSE TRANSAMINASE"/>
    <property type="match status" value="1"/>
</dbReference>
<comment type="caution">
    <text evidence="2">The sequence shown here is derived from an EMBL/GenBank/DDBJ whole genome shotgun (WGS) entry which is preliminary data.</text>
</comment>
<sequence>MIKLIKSTFYQEEKTKRDLIKFIRSAKILSFGPECEKFERNFAKYQGRNHCVMLNSGSSANLAIIQALLNLEKIKKGDLVGFSALTWSTNVMPLIQLGLEAVPIDVELDTLNVSSSKLLPVLRKYNLKLLFLTNLLGFCDDIEKIKAICKNKKIILIEDNCESLGTTYKGTKLGNYGLASSFSFYVGHHMSTVEGGAVCTDSEQLAVMLRIVRAHGWDRNLSLMHQTEIRQKHKINLFFYSRYTFYDLGFNLRPTEIAGFLGNIQIKYLSEITKKRNFNFLQLAKAIYSRSDRFYPIRYGHIDFLSNFAVPIICKSAKIRSELVKRCNWKIEIRPVVGGDMTKQPFFAKYMKKYENILKNSNSKLIHEQGLYFGNNPELTAEEIQQIINVFAN</sequence>
<dbReference type="PANTHER" id="PTHR30244">
    <property type="entry name" value="TRANSAMINASE"/>
    <property type="match status" value="1"/>
</dbReference>
<reference evidence="2 3" key="1">
    <citation type="journal article" date="2016" name="Nat. Commun.">
        <title>Thousands of microbial genomes shed light on interconnected biogeochemical processes in an aquifer system.</title>
        <authorList>
            <person name="Anantharaman K."/>
            <person name="Brown C.T."/>
            <person name="Hug L.A."/>
            <person name="Sharon I."/>
            <person name="Castelle C.J."/>
            <person name="Probst A.J."/>
            <person name="Thomas B.C."/>
            <person name="Singh A."/>
            <person name="Wilkins M.J."/>
            <person name="Karaoz U."/>
            <person name="Brodie E.L."/>
            <person name="Williams K.H."/>
            <person name="Hubbard S.S."/>
            <person name="Banfield J.F."/>
        </authorList>
    </citation>
    <scope>NUCLEOTIDE SEQUENCE [LARGE SCALE GENOMIC DNA]</scope>
</reference>
<dbReference type="PIRSF" id="PIRSF000390">
    <property type="entry name" value="PLP_StrS"/>
    <property type="match status" value="1"/>
</dbReference>
<dbReference type="InterPro" id="IPR015422">
    <property type="entry name" value="PyrdxlP-dep_Trfase_small"/>
</dbReference>
<dbReference type="Pfam" id="PF01041">
    <property type="entry name" value="DegT_DnrJ_EryC1"/>
    <property type="match status" value="1"/>
</dbReference>
<evidence type="ECO:0000256" key="1">
    <source>
        <dbReference type="RuleBase" id="RU004508"/>
    </source>
</evidence>
<dbReference type="GO" id="GO:0030170">
    <property type="term" value="F:pyridoxal phosphate binding"/>
    <property type="evidence" value="ECO:0007669"/>
    <property type="project" value="TreeGrafter"/>
</dbReference>
<evidence type="ECO:0000313" key="3">
    <source>
        <dbReference type="Proteomes" id="UP000177208"/>
    </source>
</evidence>
<dbReference type="GO" id="GO:0008483">
    <property type="term" value="F:transaminase activity"/>
    <property type="evidence" value="ECO:0007669"/>
    <property type="project" value="TreeGrafter"/>
</dbReference>
<organism evidence="2 3">
    <name type="scientific">Candidatus Roizmanbacteria bacterium RIFCSPHIGHO2_01_FULL_39_12c</name>
    <dbReference type="NCBI Taxonomy" id="1802031"/>
    <lineage>
        <taxon>Bacteria</taxon>
        <taxon>Candidatus Roizmaniibacteriota</taxon>
    </lineage>
</organism>
<dbReference type="InterPro" id="IPR015424">
    <property type="entry name" value="PyrdxlP-dep_Trfase"/>
</dbReference>
<name>A0A1F7GBS5_9BACT</name>
<comment type="similarity">
    <text evidence="1">Belongs to the DegT/DnrJ/EryC1 family.</text>
</comment>
<dbReference type="AlphaFoldDB" id="A0A1F7GBS5"/>
<evidence type="ECO:0000313" key="2">
    <source>
        <dbReference type="EMBL" id="OGK16411.1"/>
    </source>
</evidence>
<keyword evidence="1" id="KW-0663">Pyridoxal phosphate</keyword>
<dbReference type="GO" id="GO:0000271">
    <property type="term" value="P:polysaccharide biosynthetic process"/>
    <property type="evidence" value="ECO:0007669"/>
    <property type="project" value="TreeGrafter"/>
</dbReference>
<gene>
    <name evidence="2" type="ORF">A2774_03065</name>
</gene>
<dbReference type="InterPro" id="IPR000653">
    <property type="entry name" value="DegT/StrS_aminotransferase"/>
</dbReference>
<dbReference type="Gene3D" id="3.90.1150.10">
    <property type="entry name" value="Aspartate Aminotransferase, domain 1"/>
    <property type="match status" value="1"/>
</dbReference>
<evidence type="ECO:0008006" key="4">
    <source>
        <dbReference type="Google" id="ProtNLM"/>
    </source>
</evidence>
<proteinExistence type="inferred from homology"/>
<dbReference type="Gene3D" id="3.40.640.10">
    <property type="entry name" value="Type I PLP-dependent aspartate aminotransferase-like (Major domain)"/>
    <property type="match status" value="1"/>
</dbReference>
<dbReference type="EMBL" id="MFZG01000023">
    <property type="protein sequence ID" value="OGK16411.1"/>
    <property type="molecule type" value="Genomic_DNA"/>
</dbReference>